<organism evidence="2 3">
    <name type="scientific">Xenopus laevis</name>
    <name type="common">African clawed frog</name>
    <dbReference type="NCBI Taxonomy" id="8355"/>
    <lineage>
        <taxon>Eukaryota</taxon>
        <taxon>Metazoa</taxon>
        <taxon>Chordata</taxon>
        <taxon>Craniata</taxon>
        <taxon>Vertebrata</taxon>
        <taxon>Euteleostomi</taxon>
        <taxon>Amphibia</taxon>
        <taxon>Batrachia</taxon>
        <taxon>Anura</taxon>
        <taxon>Pipoidea</taxon>
        <taxon>Pipidae</taxon>
        <taxon>Xenopodinae</taxon>
        <taxon>Xenopus</taxon>
        <taxon>Xenopus</taxon>
    </lineage>
</organism>
<dbReference type="OMA" id="HHINITH"/>
<protein>
    <submittedName>
        <fullName evidence="2">Uncharacterized protein</fullName>
    </submittedName>
</protein>
<reference evidence="3" key="1">
    <citation type="journal article" date="2016" name="Nature">
        <title>Genome evolution in the allotetraploid frog Xenopus laevis.</title>
        <authorList>
            <person name="Session A.M."/>
            <person name="Uno Y."/>
            <person name="Kwon T."/>
            <person name="Chapman J.A."/>
            <person name="Toyoda A."/>
            <person name="Takahashi S."/>
            <person name="Fukui A."/>
            <person name="Hikosaka A."/>
            <person name="Suzuki A."/>
            <person name="Kondo M."/>
            <person name="van Heeringen S.J."/>
            <person name="Quigley I."/>
            <person name="Heinz S."/>
            <person name="Ogino H."/>
            <person name="Ochi H."/>
            <person name="Hellsten U."/>
            <person name="Lyons J.B."/>
            <person name="Simakov O."/>
            <person name="Putnam N."/>
            <person name="Stites J."/>
            <person name="Kuroki Y."/>
            <person name="Tanaka T."/>
            <person name="Michiue T."/>
            <person name="Watanabe M."/>
            <person name="Bogdanovic O."/>
            <person name="Lister R."/>
            <person name="Georgiou G."/>
            <person name="Paranjpe S.S."/>
            <person name="van Kruijsbergen I."/>
            <person name="Shu S."/>
            <person name="Carlson J."/>
            <person name="Kinoshita T."/>
            <person name="Ohta Y."/>
            <person name="Mawaribuchi S."/>
            <person name="Jenkins J."/>
            <person name="Grimwood J."/>
            <person name="Schmutz J."/>
            <person name="Mitros T."/>
            <person name="Mozaffari S.V."/>
            <person name="Suzuki Y."/>
            <person name="Haramoto Y."/>
            <person name="Yamamoto T.S."/>
            <person name="Takagi C."/>
            <person name="Heald R."/>
            <person name="Miller K."/>
            <person name="Haudenschild C."/>
            <person name="Kitzman J."/>
            <person name="Nakayama T."/>
            <person name="Izutsu Y."/>
            <person name="Robert J."/>
            <person name="Fortriede J."/>
            <person name="Burns K."/>
            <person name="Lotay V."/>
            <person name="Karimi K."/>
            <person name="Yasuoka Y."/>
            <person name="Dichmann D.S."/>
            <person name="Flajnik M.F."/>
            <person name="Houston D.W."/>
            <person name="Shendure J."/>
            <person name="DuPasquier L."/>
            <person name="Vize P.D."/>
            <person name="Zorn A.M."/>
            <person name="Ito M."/>
            <person name="Marcotte E.M."/>
            <person name="Wallingford J.B."/>
            <person name="Ito Y."/>
            <person name="Asashima M."/>
            <person name="Ueno N."/>
            <person name="Matsuda Y."/>
            <person name="Veenstra G.J."/>
            <person name="Fujiyama A."/>
            <person name="Harland R.M."/>
            <person name="Taira M."/>
            <person name="Rokhsar D.S."/>
        </authorList>
    </citation>
    <scope>NUCLEOTIDE SEQUENCE [LARGE SCALE GENOMIC DNA]</scope>
    <source>
        <strain evidence="3">J</strain>
    </source>
</reference>
<accession>A0A974BV86</accession>
<dbReference type="AlphaFoldDB" id="A0A974BV86"/>
<keyword evidence="1" id="KW-1133">Transmembrane helix</keyword>
<keyword evidence="1" id="KW-0812">Transmembrane</keyword>
<sequence>MKQESIYNQPWILHKTIPNFLLLTILINGAPIFSYQYSDNTTYEYNISFSFGRFQPKSEDGQLILSHGTQQFISWKDQQPYIRATIYINATGYWLGEESALPNESEKIGVSSGTFRDDLKDGKYVLECSVTWRDTITPRYIPRKVSLMHTDMLGFDTEKGSTSQQGIYARGGTTYQYLKLFKTISYQSYREALGVWKCEDPDTGMEIGELNIVDDTPDYFESCKHHINITHPNNIEQPPHLEKGQPFQVNLDSKRMLVKNVKYTFATWHFNLSQWLIKTYYKNCEPYTLNQINALHRWMIPKDIRKKVSSNYQFFHNTSTRTKRDIFGTILGGVGAGLGALNKVDIEVLRNKLSNIASHSKDGLVVQKEINNIINNLEEDNMNTHVEIAKDFVNHFKILVDNVFALGKNTSWAIACTQGEITEIRTPTWSYKVPVITNFTADFQYQSPITLKELNLGMGKEIYEWLIKFDKDELLLKKLQQNQAKATIIIHHDQSELKTVSNLLEGDSKGHWWETLFGHSSQVNTIMNYLIHPVIVLLMFSALLTLLQVYMCCVTRFLHKKVTVLSMKVEAQRGMTIASAKVETLLPVRFNHNKSSETCSNCQKFGHGKEQCVIPKRNITDSQKYDFHVL</sequence>
<keyword evidence="1" id="KW-0472">Membrane</keyword>
<evidence type="ECO:0000313" key="2">
    <source>
        <dbReference type="EMBL" id="OCT61375.1"/>
    </source>
</evidence>
<proteinExistence type="predicted"/>
<gene>
    <name evidence="2" type="ORF">XELAEV_18047398mg</name>
</gene>
<dbReference type="Proteomes" id="UP000694892">
    <property type="component" value="Chromosome 9_10S"/>
</dbReference>
<evidence type="ECO:0000256" key="1">
    <source>
        <dbReference type="SAM" id="Phobius"/>
    </source>
</evidence>
<name>A0A974BV86_XENLA</name>
<feature type="transmembrane region" description="Helical" evidence="1">
    <location>
        <begin position="530"/>
        <end position="558"/>
    </location>
</feature>
<dbReference type="EMBL" id="CM004483">
    <property type="protein sequence ID" value="OCT61375.1"/>
    <property type="molecule type" value="Genomic_DNA"/>
</dbReference>
<evidence type="ECO:0000313" key="3">
    <source>
        <dbReference type="Proteomes" id="UP000694892"/>
    </source>
</evidence>